<name>A0AAD7DWV7_9AGAR</name>
<dbReference type="Proteomes" id="UP001215598">
    <property type="component" value="Unassembled WGS sequence"/>
</dbReference>
<evidence type="ECO:0000313" key="2">
    <source>
        <dbReference type="Proteomes" id="UP001215598"/>
    </source>
</evidence>
<gene>
    <name evidence="1" type="ORF">B0H16DRAFT_1483991</name>
</gene>
<organism evidence="1 2">
    <name type="scientific">Mycena metata</name>
    <dbReference type="NCBI Taxonomy" id="1033252"/>
    <lineage>
        <taxon>Eukaryota</taxon>
        <taxon>Fungi</taxon>
        <taxon>Dikarya</taxon>
        <taxon>Basidiomycota</taxon>
        <taxon>Agaricomycotina</taxon>
        <taxon>Agaricomycetes</taxon>
        <taxon>Agaricomycetidae</taxon>
        <taxon>Agaricales</taxon>
        <taxon>Marasmiineae</taxon>
        <taxon>Mycenaceae</taxon>
        <taxon>Mycena</taxon>
    </lineage>
</organism>
<reference evidence="1" key="1">
    <citation type="submission" date="2023-03" db="EMBL/GenBank/DDBJ databases">
        <title>Massive genome expansion in bonnet fungi (Mycena s.s.) driven by repeated elements and novel gene families across ecological guilds.</title>
        <authorList>
            <consortium name="Lawrence Berkeley National Laboratory"/>
            <person name="Harder C.B."/>
            <person name="Miyauchi S."/>
            <person name="Viragh M."/>
            <person name="Kuo A."/>
            <person name="Thoen E."/>
            <person name="Andreopoulos B."/>
            <person name="Lu D."/>
            <person name="Skrede I."/>
            <person name="Drula E."/>
            <person name="Henrissat B."/>
            <person name="Morin E."/>
            <person name="Kohler A."/>
            <person name="Barry K."/>
            <person name="LaButti K."/>
            <person name="Morin E."/>
            <person name="Salamov A."/>
            <person name="Lipzen A."/>
            <person name="Mereny Z."/>
            <person name="Hegedus B."/>
            <person name="Baldrian P."/>
            <person name="Stursova M."/>
            <person name="Weitz H."/>
            <person name="Taylor A."/>
            <person name="Grigoriev I.V."/>
            <person name="Nagy L.G."/>
            <person name="Martin F."/>
            <person name="Kauserud H."/>
        </authorList>
    </citation>
    <scope>NUCLEOTIDE SEQUENCE</scope>
    <source>
        <strain evidence="1">CBHHK182m</strain>
    </source>
</reference>
<sequence>MADPAKFTAPEELQGVPCAEEEEGGGTLPHLASKIIEEIHGYRLSPPSFAPEFPPVVHAGPRGFGLVCWIDRMTHHMSGVLNRETNCRNKTLILILMLARFPRFLNQTHDLWSPELRALILELKFSSASGHVPLGHRTRDRFRFEERFDLKSTEKDVCDEVHHIFLCVQLIRRVIKVFRAKRTLQVGIWVRSAQIQLNERVTITCKTPITSVRDFRTQCHLMSTVPTGVTRVFANGRASLRSDPT</sequence>
<dbReference type="EMBL" id="JARKIB010000560">
    <property type="protein sequence ID" value="KAJ7699849.1"/>
    <property type="molecule type" value="Genomic_DNA"/>
</dbReference>
<evidence type="ECO:0000313" key="1">
    <source>
        <dbReference type="EMBL" id="KAJ7699849.1"/>
    </source>
</evidence>
<accession>A0AAD7DWV7</accession>
<dbReference type="AlphaFoldDB" id="A0AAD7DWV7"/>
<comment type="caution">
    <text evidence="1">The sequence shown here is derived from an EMBL/GenBank/DDBJ whole genome shotgun (WGS) entry which is preliminary data.</text>
</comment>
<protein>
    <submittedName>
        <fullName evidence="1">Uncharacterized protein</fullName>
    </submittedName>
</protein>
<keyword evidence="2" id="KW-1185">Reference proteome</keyword>
<proteinExistence type="predicted"/>